<dbReference type="InterPro" id="IPR000225">
    <property type="entry name" value="Armadillo"/>
</dbReference>
<feature type="domain" description="U-box" evidence="7">
    <location>
        <begin position="270"/>
        <end position="333"/>
    </location>
</feature>
<organism evidence="8 9">
    <name type="scientific">Penstemon smallii</name>
    <dbReference type="NCBI Taxonomy" id="265156"/>
    <lineage>
        <taxon>Eukaryota</taxon>
        <taxon>Viridiplantae</taxon>
        <taxon>Streptophyta</taxon>
        <taxon>Embryophyta</taxon>
        <taxon>Tracheophyta</taxon>
        <taxon>Spermatophyta</taxon>
        <taxon>Magnoliopsida</taxon>
        <taxon>eudicotyledons</taxon>
        <taxon>Gunneridae</taxon>
        <taxon>Pentapetalae</taxon>
        <taxon>asterids</taxon>
        <taxon>lamiids</taxon>
        <taxon>Lamiales</taxon>
        <taxon>Plantaginaceae</taxon>
        <taxon>Cheloneae</taxon>
        <taxon>Penstemon</taxon>
    </lineage>
</organism>
<evidence type="ECO:0000313" key="8">
    <source>
        <dbReference type="EMBL" id="KAL3835561.1"/>
    </source>
</evidence>
<keyword evidence="6" id="KW-0833">Ubl conjugation pathway</keyword>
<dbReference type="GO" id="GO:0061630">
    <property type="term" value="F:ubiquitin protein ligase activity"/>
    <property type="evidence" value="ECO:0007669"/>
    <property type="project" value="UniProtKB-EC"/>
</dbReference>
<dbReference type="InterPro" id="IPR058678">
    <property type="entry name" value="ARM_PUB"/>
</dbReference>
<dbReference type="GO" id="GO:0010029">
    <property type="term" value="P:regulation of seed germination"/>
    <property type="evidence" value="ECO:0007669"/>
    <property type="project" value="UniProtKB-ARBA"/>
</dbReference>
<dbReference type="InterPro" id="IPR003613">
    <property type="entry name" value="Ubox_domain"/>
</dbReference>
<dbReference type="InterPro" id="IPR016024">
    <property type="entry name" value="ARM-type_fold"/>
</dbReference>
<evidence type="ECO:0000256" key="2">
    <source>
        <dbReference type="ARBA" id="ARBA00004906"/>
    </source>
</evidence>
<dbReference type="AlphaFoldDB" id="A0ABD3TG34"/>
<gene>
    <name evidence="8" type="ORF">ACJIZ3_010297</name>
</gene>
<dbReference type="SMART" id="SM00185">
    <property type="entry name" value="ARM"/>
    <property type="match status" value="4"/>
</dbReference>
<evidence type="ECO:0000259" key="7">
    <source>
        <dbReference type="PROSITE" id="PS51698"/>
    </source>
</evidence>
<keyword evidence="5" id="KW-0677">Repeat</keyword>
<keyword evidence="4" id="KW-0808">Transferase</keyword>
<dbReference type="PANTHER" id="PTHR23315">
    <property type="entry name" value="U BOX DOMAIN-CONTAINING"/>
    <property type="match status" value="1"/>
</dbReference>
<dbReference type="PROSITE" id="PS51698">
    <property type="entry name" value="U_BOX"/>
    <property type="match status" value="1"/>
</dbReference>
<keyword evidence="9" id="KW-1185">Reference proteome</keyword>
<comment type="catalytic activity">
    <reaction evidence="1">
        <text>S-ubiquitinyl-[E2 ubiquitin-conjugating enzyme]-L-cysteine + [acceptor protein]-L-lysine = [E2 ubiquitin-conjugating enzyme]-L-cysteine + N(6)-ubiquitinyl-[acceptor protein]-L-lysine.</text>
        <dbReference type="EC" id="2.3.2.27"/>
    </reaction>
</comment>
<dbReference type="PANTHER" id="PTHR23315:SF307">
    <property type="entry name" value="U-BOX DOMAIN-CONTAINING PROTEIN 19"/>
    <property type="match status" value="1"/>
</dbReference>
<dbReference type="EC" id="2.3.2.27" evidence="3"/>
<accession>A0ABD3TG34</accession>
<dbReference type="Gene3D" id="1.25.10.10">
    <property type="entry name" value="Leucine-rich Repeat Variant"/>
    <property type="match status" value="1"/>
</dbReference>
<dbReference type="Proteomes" id="UP001634393">
    <property type="component" value="Unassembled WGS sequence"/>
</dbReference>
<dbReference type="EMBL" id="JBJXBP010000004">
    <property type="protein sequence ID" value="KAL3835561.1"/>
    <property type="molecule type" value="Genomic_DNA"/>
</dbReference>
<dbReference type="Pfam" id="PF25598">
    <property type="entry name" value="ARM_PUB"/>
    <property type="match status" value="1"/>
</dbReference>
<proteinExistence type="predicted"/>
<evidence type="ECO:0000256" key="6">
    <source>
        <dbReference type="ARBA" id="ARBA00022786"/>
    </source>
</evidence>
<evidence type="ECO:0000256" key="5">
    <source>
        <dbReference type="ARBA" id="ARBA00022737"/>
    </source>
</evidence>
<dbReference type="SUPFAM" id="SSF57850">
    <property type="entry name" value="RING/U-box"/>
    <property type="match status" value="1"/>
</dbReference>
<name>A0ABD3TG34_9LAMI</name>
<dbReference type="Gene3D" id="3.30.40.10">
    <property type="entry name" value="Zinc/RING finger domain, C3HC4 (zinc finger)"/>
    <property type="match status" value="1"/>
</dbReference>
<protein>
    <recommendedName>
        <fullName evidence="3">RING-type E3 ubiquitin transferase</fullName>
        <ecNumber evidence="3">2.3.2.27</ecNumber>
    </recommendedName>
</protein>
<dbReference type="FunFam" id="3.30.40.10:FF:000442">
    <property type="entry name" value="RING-type E3 ubiquitin transferase"/>
    <property type="match status" value="1"/>
</dbReference>
<dbReference type="InterPro" id="IPR011989">
    <property type="entry name" value="ARM-like"/>
</dbReference>
<evidence type="ECO:0000256" key="3">
    <source>
        <dbReference type="ARBA" id="ARBA00012483"/>
    </source>
</evidence>
<comment type="caution">
    <text evidence="8">The sequence shown here is derived from an EMBL/GenBank/DDBJ whole genome shotgun (WGS) entry which is preliminary data.</text>
</comment>
<dbReference type="SMART" id="SM00504">
    <property type="entry name" value="Ubox"/>
    <property type="match status" value="1"/>
</dbReference>
<dbReference type="CDD" id="cd16664">
    <property type="entry name" value="RING-Ubox_PUB"/>
    <property type="match status" value="1"/>
</dbReference>
<evidence type="ECO:0000256" key="1">
    <source>
        <dbReference type="ARBA" id="ARBA00000900"/>
    </source>
</evidence>
<comment type="pathway">
    <text evidence="2">Protein modification; protein ubiquitination.</text>
</comment>
<evidence type="ECO:0000313" key="9">
    <source>
        <dbReference type="Proteomes" id="UP001634393"/>
    </source>
</evidence>
<dbReference type="Pfam" id="PF04564">
    <property type="entry name" value="U-box"/>
    <property type="match status" value="1"/>
</dbReference>
<dbReference type="InterPro" id="IPR013083">
    <property type="entry name" value="Znf_RING/FYVE/PHD"/>
</dbReference>
<reference evidence="8 9" key="1">
    <citation type="submission" date="2024-12" db="EMBL/GenBank/DDBJ databases">
        <title>The unique morphological basis and parallel evolutionary history of personate flowers in Penstemon.</title>
        <authorList>
            <person name="Depatie T.H."/>
            <person name="Wessinger C.A."/>
        </authorList>
    </citation>
    <scope>NUCLEOTIDE SEQUENCE [LARGE SCALE GENOMIC DNA]</scope>
    <source>
        <strain evidence="8">WTNN_2</strain>
        <tissue evidence="8">Leaf</tissue>
    </source>
</reference>
<evidence type="ECO:0000256" key="4">
    <source>
        <dbReference type="ARBA" id="ARBA00022679"/>
    </source>
</evidence>
<sequence length="673" mass="75310">MLNKSDAFTRRILNFPAIRPCESVSFSTLLTSLIKIGHNICDFKSRTFFTNKKNARNSIRLIETLVVFLEEIRNGILIFDDSILLTLSELHFIFQKVHFLLEDCTKDDAKLWMLMKSEKVSTHFRLLTRAIAVALDVMPCIGFDEVQELVEFVKIQALKAKFEVEKDDRRFMRRVLRILDHFECGIAPKSIDLERVLEYLKIRSWFECNKEVKFLENEIGLECLTAEKRDVGFLNSLMAFLIYCRCTLFAKIDTVNHNISQQSCDLINGLNTDDFRCPISLEIMLDPVTVSTGHTYDRSSILKWFKSGNHTCPKTGEKLISIDLVPNHALKQLMRKNRIFFPQSGGRNHEPSTGEGSVAAEQSMALLATFLVTKLVAGTNEDQNKAAYEIRLLTKTSIFNRSCLVESDSIPPLLDLVSSSSNPEAQANSMAGLMNLSKFTKSKRIVVENDGLEIIVDVLRNGIKIESRQHAAGALFYLASVEEYRRAIGKIPGVIHGLMGLISDGQDRGKKNALVTILGLLMYPENHWRVLSSGLVPLLLDFLTSTEREDLIIDSLAILSTLSEKLDGAMAIVSAGTLPIVMEILCSSKSRAANEYCISLLFSLCVNDGADVVPVLVKNSSLMVALYSILTDGTPRSSKKASSLIRILHAFNEKSSYGGGSMALSQEQYVHVW</sequence>
<dbReference type="SUPFAM" id="SSF48371">
    <property type="entry name" value="ARM repeat"/>
    <property type="match status" value="1"/>
</dbReference>
<dbReference type="InterPro" id="IPR045210">
    <property type="entry name" value="RING-Ubox_PUB"/>
</dbReference>
<dbReference type="FunFam" id="1.25.10.10:FF:000485">
    <property type="entry name" value="RING-type E3 ubiquitin transferase"/>
    <property type="match status" value="1"/>
</dbReference>